<feature type="transmembrane region" description="Helical" evidence="5">
    <location>
        <begin position="361"/>
        <end position="382"/>
    </location>
</feature>
<dbReference type="InterPro" id="IPR036259">
    <property type="entry name" value="MFS_trans_sf"/>
</dbReference>
<evidence type="ECO:0000256" key="4">
    <source>
        <dbReference type="ARBA" id="ARBA00023136"/>
    </source>
</evidence>
<dbReference type="Gene3D" id="1.20.1250.20">
    <property type="entry name" value="MFS general substrate transporter like domains"/>
    <property type="match status" value="2"/>
</dbReference>
<evidence type="ECO:0000256" key="3">
    <source>
        <dbReference type="ARBA" id="ARBA00022989"/>
    </source>
</evidence>
<feature type="transmembrane region" description="Helical" evidence="5">
    <location>
        <begin position="155"/>
        <end position="173"/>
    </location>
</feature>
<feature type="transmembrane region" description="Helical" evidence="5">
    <location>
        <begin position="261"/>
        <end position="283"/>
    </location>
</feature>
<dbReference type="Proteomes" id="UP001230289">
    <property type="component" value="Unassembled WGS sequence"/>
</dbReference>
<feature type="transmembrane region" description="Helical" evidence="5">
    <location>
        <begin position="388"/>
        <end position="408"/>
    </location>
</feature>
<name>A0ABU0XCQ4_9MICO</name>
<evidence type="ECO:0000259" key="6">
    <source>
        <dbReference type="PROSITE" id="PS50850"/>
    </source>
</evidence>
<dbReference type="Pfam" id="PF07690">
    <property type="entry name" value="MFS_1"/>
    <property type="match status" value="1"/>
</dbReference>
<feature type="transmembrane region" description="Helical" evidence="5">
    <location>
        <begin position="31"/>
        <end position="49"/>
    </location>
</feature>
<comment type="subcellular location">
    <subcellularLocation>
        <location evidence="1">Cell membrane</location>
        <topology evidence="1">Multi-pass membrane protein</topology>
    </subcellularLocation>
</comment>
<dbReference type="SUPFAM" id="SSF103473">
    <property type="entry name" value="MFS general substrate transporter"/>
    <property type="match status" value="1"/>
</dbReference>
<dbReference type="EMBL" id="JAVFCB010000002">
    <property type="protein sequence ID" value="MDQ4212896.1"/>
    <property type="molecule type" value="Genomic_DNA"/>
</dbReference>
<evidence type="ECO:0000256" key="5">
    <source>
        <dbReference type="SAM" id="Phobius"/>
    </source>
</evidence>
<keyword evidence="2 5" id="KW-0812">Transmembrane</keyword>
<keyword evidence="4 5" id="KW-0472">Membrane</keyword>
<evidence type="ECO:0000256" key="1">
    <source>
        <dbReference type="ARBA" id="ARBA00004651"/>
    </source>
</evidence>
<feature type="transmembrane region" description="Helical" evidence="5">
    <location>
        <begin position="234"/>
        <end position="255"/>
    </location>
</feature>
<dbReference type="PANTHER" id="PTHR23527">
    <property type="entry name" value="BLL3282 PROTEIN"/>
    <property type="match status" value="1"/>
</dbReference>
<reference evidence="7 8" key="1">
    <citation type="submission" date="2023-08" db="EMBL/GenBank/DDBJ databases">
        <title>Microbacterium sp. nov., isolated from a waste landfill.</title>
        <authorList>
            <person name="Wen W."/>
        </authorList>
    </citation>
    <scope>NUCLEOTIDE SEQUENCE [LARGE SCALE GENOMIC DNA]</scope>
    <source>
        <strain evidence="7 8">ASV81</strain>
    </source>
</reference>
<feature type="transmembrane region" description="Helical" evidence="5">
    <location>
        <begin position="179"/>
        <end position="199"/>
    </location>
</feature>
<gene>
    <name evidence="7" type="ORF">RBR11_03120</name>
</gene>
<feature type="transmembrane region" description="Helical" evidence="5">
    <location>
        <begin position="117"/>
        <end position="143"/>
    </location>
</feature>
<feature type="transmembrane region" description="Helical" evidence="5">
    <location>
        <begin position="88"/>
        <end position="111"/>
    </location>
</feature>
<evidence type="ECO:0000313" key="8">
    <source>
        <dbReference type="Proteomes" id="UP001230289"/>
    </source>
</evidence>
<protein>
    <submittedName>
        <fullName evidence="7">MFS transporter</fullName>
    </submittedName>
</protein>
<feature type="transmembrane region" description="Helical" evidence="5">
    <location>
        <begin position="55"/>
        <end position="76"/>
    </location>
</feature>
<feature type="transmembrane region" description="Helical" evidence="5">
    <location>
        <begin position="295"/>
        <end position="315"/>
    </location>
</feature>
<proteinExistence type="predicted"/>
<feature type="transmembrane region" description="Helical" evidence="5">
    <location>
        <begin position="321"/>
        <end position="340"/>
    </location>
</feature>
<sequence length="424" mass="42469">MTNAQDPVGAAAAARPVRGVPPLREHGMPPLVLMTTFAFAGFAVMLPVAPMHMVAVGGGTFLSGLVNAALMGATILTQVGVERARAVLGWRVSLMLACLLLGAPALLEIVANAPWQIIALAAVRGIGFGIITVSGSSALAALFPPERRGRAIGEYGLAVAGAQLVLTPAAPWIADTAGFPIALAVAGLPLVGIPFALSAGGAIEQHTRGAVPAPAPAAGSNGEAETNRHALMRLWAPILALVVVTCAGGAITTFAPQFVPGTTLTVVSLLVYTAAAMLARWLSGGLADRYGARRFVLPGLGLAVLGLAAIAASIAGVTGPVAPVVLVAGAILVGSSFGTMQNVTLVRSFELAGEHAKGVASTAWNVAFDAGTGVGALAIGALASRTSFSFSFLMLMVLSLAAAAVLLANGRRAKRPPALAETAA</sequence>
<organism evidence="7 8">
    <name type="scientific">Microbacterium capsulatum</name>
    <dbReference type="NCBI Taxonomy" id="3041921"/>
    <lineage>
        <taxon>Bacteria</taxon>
        <taxon>Bacillati</taxon>
        <taxon>Actinomycetota</taxon>
        <taxon>Actinomycetes</taxon>
        <taxon>Micrococcales</taxon>
        <taxon>Microbacteriaceae</taxon>
        <taxon>Microbacterium</taxon>
    </lineage>
</organism>
<dbReference type="PROSITE" id="PS50850">
    <property type="entry name" value="MFS"/>
    <property type="match status" value="1"/>
</dbReference>
<dbReference type="InterPro" id="IPR052952">
    <property type="entry name" value="MFS-Transporter"/>
</dbReference>
<evidence type="ECO:0000313" key="7">
    <source>
        <dbReference type="EMBL" id="MDQ4212896.1"/>
    </source>
</evidence>
<feature type="domain" description="Major facilitator superfamily (MFS) profile" evidence="6">
    <location>
        <begin position="27"/>
        <end position="414"/>
    </location>
</feature>
<comment type="caution">
    <text evidence="7">The sequence shown here is derived from an EMBL/GenBank/DDBJ whole genome shotgun (WGS) entry which is preliminary data.</text>
</comment>
<evidence type="ECO:0000256" key="2">
    <source>
        <dbReference type="ARBA" id="ARBA00022692"/>
    </source>
</evidence>
<accession>A0ABU0XCQ4</accession>
<keyword evidence="3 5" id="KW-1133">Transmembrane helix</keyword>
<dbReference type="RefSeq" id="WP_308487844.1">
    <property type="nucleotide sequence ID" value="NZ_JAVFCB010000002.1"/>
</dbReference>
<dbReference type="InterPro" id="IPR011701">
    <property type="entry name" value="MFS"/>
</dbReference>
<dbReference type="PANTHER" id="PTHR23527:SF1">
    <property type="entry name" value="BLL3282 PROTEIN"/>
    <property type="match status" value="1"/>
</dbReference>
<dbReference type="InterPro" id="IPR020846">
    <property type="entry name" value="MFS_dom"/>
</dbReference>
<keyword evidence="8" id="KW-1185">Reference proteome</keyword>